<reference evidence="2 3" key="1">
    <citation type="submission" date="2023-04" db="EMBL/GenBank/DDBJ databases">
        <title>Klugiella caeni sp. nov. isolated from the sludge of biochemical tank.</title>
        <authorList>
            <person name="Geng K."/>
        </authorList>
    </citation>
    <scope>NUCLEOTIDE SEQUENCE [LARGE SCALE GENOMIC DNA]</scope>
    <source>
        <strain evidence="2 3">YN-L-19</strain>
    </source>
</reference>
<keyword evidence="2" id="KW-0808">Transferase</keyword>
<keyword evidence="3" id="KW-1185">Reference proteome</keyword>
<dbReference type="AlphaFoldDB" id="A0AAW6T779"/>
<dbReference type="EMBL" id="JASATX010000003">
    <property type="protein sequence ID" value="MDI2099084.1"/>
    <property type="molecule type" value="Genomic_DNA"/>
</dbReference>
<organism evidence="2 3">
    <name type="scientific">Ruicaihuangia caeni</name>
    <dbReference type="NCBI Taxonomy" id="3042517"/>
    <lineage>
        <taxon>Bacteria</taxon>
        <taxon>Bacillati</taxon>
        <taxon>Actinomycetota</taxon>
        <taxon>Actinomycetes</taxon>
        <taxon>Micrococcales</taxon>
        <taxon>Microbacteriaceae</taxon>
        <taxon>Ruicaihuangia</taxon>
    </lineage>
</organism>
<dbReference type="InterPro" id="IPR051047">
    <property type="entry name" value="AccD/PCCB"/>
</dbReference>
<protein>
    <submittedName>
        <fullName evidence="2">Carboxyl transferase domain-containing protein</fullName>
    </submittedName>
</protein>
<dbReference type="InterPro" id="IPR034733">
    <property type="entry name" value="AcCoA_carboxyl_beta"/>
</dbReference>
<dbReference type="PROSITE" id="PS50989">
    <property type="entry name" value="COA_CT_CTER"/>
    <property type="match status" value="1"/>
</dbReference>
<dbReference type="PANTHER" id="PTHR43842:SF2">
    <property type="entry name" value="PROPIONYL-COA CARBOXYLASE BETA CHAIN, MITOCHONDRIAL"/>
    <property type="match status" value="1"/>
</dbReference>
<dbReference type="Pfam" id="PF01039">
    <property type="entry name" value="Carboxyl_trans"/>
    <property type="match status" value="1"/>
</dbReference>
<dbReference type="GO" id="GO:0004658">
    <property type="term" value="F:propionyl-CoA carboxylase activity"/>
    <property type="evidence" value="ECO:0007669"/>
    <property type="project" value="TreeGrafter"/>
</dbReference>
<dbReference type="InterPro" id="IPR029045">
    <property type="entry name" value="ClpP/crotonase-like_dom_sf"/>
</dbReference>
<name>A0AAW6T779_9MICO</name>
<dbReference type="InterPro" id="IPR011763">
    <property type="entry name" value="COA_CT_C"/>
</dbReference>
<accession>A0AAW6T779</accession>
<feature type="domain" description="CoA carboxyltransferase C-terminal" evidence="1">
    <location>
        <begin position="158"/>
        <end position="366"/>
    </location>
</feature>
<dbReference type="RefSeq" id="WP_281488867.1">
    <property type="nucleotide sequence ID" value="NZ_JASATX010000003.1"/>
</dbReference>
<comment type="caution">
    <text evidence="2">The sequence shown here is derived from an EMBL/GenBank/DDBJ whole genome shotgun (WGS) entry which is preliminary data.</text>
</comment>
<dbReference type="PANTHER" id="PTHR43842">
    <property type="entry name" value="PROPIONYL-COA CARBOXYLASE BETA CHAIN"/>
    <property type="match status" value="1"/>
</dbReference>
<dbReference type="Proteomes" id="UP001321506">
    <property type="component" value="Unassembled WGS sequence"/>
</dbReference>
<dbReference type="SUPFAM" id="SSF52096">
    <property type="entry name" value="ClpP/crotonase"/>
    <property type="match status" value="1"/>
</dbReference>
<proteinExistence type="predicted"/>
<evidence type="ECO:0000313" key="3">
    <source>
        <dbReference type="Proteomes" id="UP001321506"/>
    </source>
</evidence>
<evidence type="ECO:0000259" key="1">
    <source>
        <dbReference type="PROSITE" id="PS50989"/>
    </source>
</evidence>
<evidence type="ECO:0000313" key="2">
    <source>
        <dbReference type="EMBL" id="MDI2099084.1"/>
    </source>
</evidence>
<gene>
    <name evidence="2" type="ORF">QF206_08935</name>
</gene>
<dbReference type="Gene3D" id="3.90.226.10">
    <property type="entry name" value="2-enoyl-CoA Hydratase, Chain A, domain 1"/>
    <property type="match status" value="1"/>
</dbReference>
<dbReference type="GO" id="GO:0016740">
    <property type="term" value="F:transferase activity"/>
    <property type="evidence" value="ECO:0007669"/>
    <property type="project" value="UniProtKB-KW"/>
</dbReference>
<sequence>MSGVDAAPDLTVIEADAYAPLVTGERARAGTCTLDGRRAVVYVVDGALASDADAIVVERAASLAANAGLPLVGLWLASAAVRAAAPSAISRALAAVARARGVVPRLAVSLGDTDEWRDVFLAQAERVVHAVDAVDDGVLDTVLETLAILPPNRWQGVARLEPLEASTPEQRDAVLEVVPKDIGSGFDMRELLELIVDDGEFVNRDVAPLELIVGHARFGGRTAGVIASQPLYRAGILSRDAADTAARFLRECVSLGLPVVTIVDSPGTGGGEVAAAAAELAAVYSDADVPFITVIPRRAFGLPAAVMGALGLGAQAVLAWPDSQIGRPGEAPSERTTTAVIQPQATAESIAGFLDMFADGIRESQS</sequence>